<dbReference type="OrthoDB" id="5586090at2759"/>
<dbReference type="PANTHER" id="PTHR31679">
    <property type="entry name" value="PEROXISOMAL MEMBRANE PROTEIN PEX30-RELATED"/>
    <property type="match status" value="1"/>
</dbReference>
<organism evidence="8 9">
    <name type="scientific">Coniophora puteana (strain RWD-64-598)</name>
    <name type="common">Brown rot fungus</name>
    <dbReference type="NCBI Taxonomy" id="741705"/>
    <lineage>
        <taxon>Eukaryota</taxon>
        <taxon>Fungi</taxon>
        <taxon>Dikarya</taxon>
        <taxon>Basidiomycota</taxon>
        <taxon>Agaricomycotina</taxon>
        <taxon>Agaricomycetes</taxon>
        <taxon>Agaricomycetidae</taxon>
        <taxon>Boletales</taxon>
        <taxon>Coniophorineae</taxon>
        <taxon>Coniophoraceae</taxon>
        <taxon>Coniophora</taxon>
    </lineage>
</organism>
<name>A0A5M3MU90_CONPW</name>
<feature type="transmembrane region" description="Helical" evidence="6">
    <location>
        <begin position="194"/>
        <end position="213"/>
    </location>
</feature>
<keyword evidence="2 6" id="KW-0812">Transmembrane</keyword>
<evidence type="ECO:0000256" key="3">
    <source>
        <dbReference type="ARBA" id="ARBA00022989"/>
    </source>
</evidence>
<evidence type="ECO:0000256" key="6">
    <source>
        <dbReference type="SAM" id="Phobius"/>
    </source>
</evidence>
<feature type="region of interest" description="Disordered" evidence="5">
    <location>
        <begin position="413"/>
        <end position="480"/>
    </location>
</feature>
<feature type="compositionally biased region" description="Low complexity" evidence="5">
    <location>
        <begin position="25"/>
        <end position="36"/>
    </location>
</feature>
<evidence type="ECO:0000313" key="8">
    <source>
        <dbReference type="EMBL" id="EIW82683.1"/>
    </source>
</evidence>
<dbReference type="KEGG" id="cput:CONPUDRAFT_163776"/>
<evidence type="ECO:0000256" key="5">
    <source>
        <dbReference type="SAM" id="MobiDB-lite"/>
    </source>
</evidence>
<dbReference type="GO" id="GO:0012505">
    <property type="term" value="C:endomembrane system"/>
    <property type="evidence" value="ECO:0007669"/>
    <property type="project" value="UniProtKB-SubCell"/>
</dbReference>
<keyword evidence="3 6" id="KW-1133">Transmembrane helix</keyword>
<dbReference type="GeneID" id="19204989"/>
<feature type="region of interest" description="Disordered" evidence="5">
    <location>
        <begin position="548"/>
        <end position="691"/>
    </location>
</feature>
<dbReference type="InterPro" id="IPR052646">
    <property type="entry name" value="Peroxisomal_PEX28-32"/>
</dbReference>
<comment type="caution">
    <text evidence="8">The sequence shown here is derived from an EMBL/GenBank/DDBJ whole genome shotgun (WGS) entry which is preliminary data.</text>
</comment>
<dbReference type="Proteomes" id="UP000053558">
    <property type="component" value="Unassembled WGS sequence"/>
</dbReference>
<dbReference type="AlphaFoldDB" id="A0A5M3MU90"/>
<dbReference type="EMBL" id="JH711576">
    <property type="protein sequence ID" value="EIW82683.1"/>
    <property type="molecule type" value="Genomic_DNA"/>
</dbReference>
<feature type="compositionally biased region" description="Low complexity" evidence="5">
    <location>
        <begin position="623"/>
        <end position="643"/>
    </location>
</feature>
<dbReference type="RefSeq" id="XP_007766678.1">
    <property type="nucleotide sequence ID" value="XM_007768488.1"/>
</dbReference>
<keyword evidence="4 6" id="KW-0472">Membrane</keyword>
<sequence>MSDATKKQPLKPKILQMPHHPPAPSVGQASLAAAADAPPPQAPSLLEFVSTVPPPLAAELIALAPYIHAFKRFVQILSWQTTWDESWLMVASWWAFCLLSEPLLRYFLPIALVFVLVVRRWTASAHRPPLSSSNSGASSTSVASEATIQGLTADLAFIRSVLLSTPSLTLFSSPSLTAPTILRVALLLYAPYLILTYFVPLRIVVGIAGTLLLSHRARWARTIHSTLTRSAHVRWATYRAWSALSGVPLPPPTSPARPPSSITLSSFTASDSSSRPASIALAANDANSVSPAPPLRFLFTVYENQRWWMGLDFTAALLPNERPAWCGASHEPMAPPAGFALPGETVSYVYADEAVVRAAQAQHHQDRERERGKGKGGGKGDRTPPAIEWRARVKRTARWTWDEPEWRVVVRREGASAASDSSSGVRRVEKTPPRDDGGAQEGTALKMLRAARGRDSSIGGGGAGESPERGRAGGADGDGAESLEMGVQEGEIEEPMTDAEGWVYGDNKWEGASSKGGMGKYTRYRRWTRIALLTETVELVGPGPVGIFRGGTDPSPSSPVSATFSASPSVSTSFPPSAAASPNRPIPSTSATLMSPGSTATPDFSFSGGTASGTVMSPTSPARSGRSVSPSGSTLSSGSVGVRDSASYATAGEEAQGGGVNDKEKEKEGKSGGARNMLRQRLKAVVDGSGH</sequence>
<dbReference type="GO" id="GO:0005778">
    <property type="term" value="C:peroxisomal membrane"/>
    <property type="evidence" value="ECO:0007669"/>
    <property type="project" value="UniProtKB-ARBA"/>
</dbReference>
<feature type="compositionally biased region" description="Basic and acidic residues" evidence="5">
    <location>
        <begin position="661"/>
        <end position="670"/>
    </location>
</feature>
<feature type="compositionally biased region" description="Low complexity" evidence="5">
    <location>
        <begin position="554"/>
        <end position="582"/>
    </location>
</feature>
<evidence type="ECO:0000256" key="4">
    <source>
        <dbReference type="ARBA" id="ARBA00023136"/>
    </source>
</evidence>
<keyword evidence="9" id="KW-1185">Reference proteome</keyword>
<proteinExistence type="predicted"/>
<feature type="compositionally biased region" description="Polar residues" evidence="5">
    <location>
        <begin position="586"/>
        <end position="622"/>
    </location>
</feature>
<evidence type="ECO:0000256" key="1">
    <source>
        <dbReference type="ARBA" id="ARBA00004308"/>
    </source>
</evidence>
<evidence type="ECO:0000256" key="2">
    <source>
        <dbReference type="ARBA" id="ARBA00022692"/>
    </source>
</evidence>
<dbReference type="InterPro" id="IPR010482">
    <property type="entry name" value="TECPR1-like_DysF"/>
</dbReference>
<feature type="region of interest" description="Disordered" evidence="5">
    <location>
        <begin position="250"/>
        <end position="269"/>
    </location>
</feature>
<evidence type="ECO:0000313" key="9">
    <source>
        <dbReference type="Proteomes" id="UP000053558"/>
    </source>
</evidence>
<dbReference type="OMA" id="PPFYILT"/>
<accession>A0A5M3MU90</accession>
<feature type="domain" description="TECPR1-like DysF" evidence="7">
    <location>
        <begin position="50"/>
        <end position="529"/>
    </location>
</feature>
<comment type="subcellular location">
    <subcellularLocation>
        <location evidence="1">Endomembrane system</location>
    </subcellularLocation>
</comment>
<dbReference type="Pfam" id="PF06398">
    <property type="entry name" value="Pex24p"/>
    <property type="match status" value="1"/>
</dbReference>
<feature type="compositionally biased region" description="Basic and acidic residues" evidence="5">
    <location>
        <begin position="426"/>
        <end position="437"/>
    </location>
</feature>
<dbReference type="PANTHER" id="PTHR31679:SF2">
    <property type="entry name" value="PEROXISOMAL MEMBRANE PROTEIN PEX30-RELATED"/>
    <property type="match status" value="1"/>
</dbReference>
<dbReference type="GO" id="GO:0007031">
    <property type="term" value="P:peroxisome organization"/>
    <property type="evidence" value="ECO:0007669"/>
    <property type="project" value="TreeGrafter"/>
</dbReference>
<feature type="region of interest" description="Disordered" evidence="5">
    <location>
        <begin position="359"/>
        <end position="387"/>
    </location>
</feature>
<feature type="region of interest" description="Disordered" evidence="5">
    <location>
        <begin position="1"/>
        <end position="38"/>
    </location>
</feature>
<reference evidence="9" key="1">
    <citation type="journal article" date="2012" name="Science">
        <title>The Paleozoic origin of enzymatic lignin decomposition reconstructed from 31 fungal genomes.</title>
        <authorList>
            <person name="Floudas D."/>
            <person name="Binder M."/>
            <person name="Riley R."/>
            <person name="Barry K."/>
            <person name="Blanchette R.A."/>
            <person name="Henrissat B."/>
            <person name="Martinez A.T."/>
            <person name="Otillar R."/>
            <person name="Spatafora J.W."/>
            <person name="Yadav J.S."/>
            <person name="Aerts A."/>
            <person name="Benoit I."/>
            <person name="Boyd A."/>
            <person name="Carlson A."/>
            <person name="Copeland A."/>
            <person name="Coutinho P.M."/>
            <person name="de Vries R.P."/>
            <person name="Ferreira P."/>
            <person name="Findley K."/>
            <person name="Foster B."/>
            <person name="Gaskell J."/>
            <person name="Glotzer D."/>
            <person name="Gorecki P."/>
            <person name="Heitman J."/>
            <person name="Hesse C."/>
            <person name="Hori C."/>
            <person name="Igarashi K."/>
            <person name="Jurgens J.A."/>
            <person name="Kallen N."/>
            <person name="Kersten P."/>
            <person name="Kohler A."/>
            <person name="Kuees U."/>
            <person name="Kumar T.K.A."/>
            <person name="Kuo A."/>
            <person name="LaButti K."/>
            <person name="Larrondo L.F."/>
            <person name="Lindquist E."/>
            <person name="Ling A."/>
            <person name="Lombard V."/>
            <person name="Lucas S."/>
            <person name="Lundell T."/>
            <person name="Martin R."/>
            <person name="McLaughlin D.J."/>
            <person name="Morgenstern I."/>
            <person name="Morin E."/>
            <person name="Murat C."/>
            <person name="Nagy L.G."/>
            <person name="Nolan M."/>
            <person name="Ohm R.A."/>
            <person name="Patyshakuliyeva A."/>
            <person name="Rokas A."/>
            <person name="Ruiz-Duenas F.J."/>
            <person name="Sabat G."/>
            <person name="Salamov A."/>
            <person name="Samejima M."/>
            <person name="Schmutz J."/>
            <person name="Slot J.C."/>
            <person name="St John F."/>
            <person name="Stenlid J."/>
            <person name="Sun H."/>
            <person name="Sun S."/>
            <person name="Syed K."/>
            <person name="Tsang A."/>
            <person name="Wiebenga A."/>
            <person name="Young D."/>
            <person name="Pisabarro A."/>
            <person name="Eastwood D.C."/>
            <person name="Martin F."/>
            <person name="Cullen D."/>
            <person name="Grigoriev I.V."/>
            <person name="Hibbett D.S."/>
        </authorList>
    </citation>
    <scope>NUCLEOTIDE SEQUENCE [LARGE SCALE GENOMIC DNA]</scope>
    <source>
        <strain evidence="9">RWD-64-598 SS2</strain>
    </source>
</reference>
<protein>
    <recommendedName>
        <fullName evidence="7">TECPR1-like DysF domain-containing protein</fullName>
    </recommendedName>
</protein>
<gene>
    <name evidence="8" type="ORF">CONPUDRAFT_163776</name>
</gene>
<evidence type="ECO:0000259" key="7">
    <source>
        <dbReference type="Pfam" id="PF06398"/>
    </source>
</evidence>
<feature type="compositionally biased region" description="Basic and acidic residues" evidence="5">
    <location>
        <begin position="363"/>
        <end position="382"/>
    </location>
</feature>
<feature type="compositionally biased region" description="Low complexity" evidence="5">
    <location>
        <begin position="259"/>
        <end position="269"/>
    </location>
</feature>